<evidence type="ECO:0000313" key="4">
    <source>
        <dbReference type="EMBL" id="OGG87900.1"/>
    </source>
</evidence>
<comment type="caution">
    <text evidence="4">The sequence shown here is derived from an EMBL/GenBank/DDBJ whole genome shotgun (WGS) entry which is preliminary data.</text>
</comment>
<dbReference type="PROSITE" id="PS51755">
    <property type="entry name" value="OMPR_PHOB"/>
    <property type="match status" value="1"/>
</dbReference>
<evidence type="ECO:0000256" key="1">
    <source>
        <dbReference type="ARBA" id="ARBA00023125"/>
    </source>
</evidence>
<reference evidence="4 5" key="1">
    <citation type="journal article" date="2016" name="Nat. Commun.">
        <title>Thousands of microbial genomes shed light on interconnected biogeochemical processes in an aquifer system.</title>
        <authorList>
            <person name="Anantharaman K."/>
            <person name="Brown C.T."/>
            <person name="Hug L.A."/>
            <person name="Sharon I."/>
            <person name="Castelle C.J."/>
            <person name="Probst A.J."/>
            <person name="Thomas B.C."/>
            <person name="Singh A."/>
            <person name="Wilkins M.J."/>
            <person name="Karaoz U."/>
            <person name="Brodie E.L."/>
            <person name="Williams K.H."/>
            <person name="Hubbard S.S."/>
            <person name="Banfield J.F."/>
        </authorList>
    </citation>
    <scope>NUCLEOTIDE SEQUENCE [LARGE SCALE GENOMIC DNA]</scope>
</reference>
<dbReference type="EMBL" id="MFMO01000017">
    <property type="protein sequence ID" value="OGG87900.1"/>
    <property type="molecule type" value="Genomic_DNA"/>
</dbReference>
<accession>A0A1F6FPV9</accession>
<dbReference type="InterPro" id="IPR016032">
    <property type="entry name" value="Sig_transdc_resp-reg_C-effctor"/>
</dbReference>
<dbReference type="InterPro" id="IPR036388">
    <property type="entry name" value="WH-like_DNA-bd_sf"/>
</dbReference>
<name>A0A1F6FPV9_9BACT</name>
<evidence type="ECO:0000256" key="2">
    <source>
        <dbReference type="PROSITE-ProRule" id="PRU01091"/>
    </source>
</evidence>
<organism evidence="4 5">
    <name type="scientific">Candidatus Kaiserbacteria bacterium RIFCSPLOWO2_12_FULL_50_28</name>
    <dbReference type="NCBI Taxonomy" id="1798527"/>
    <lineage>
        <taxon>Bacteria</taxon>
        <taxon>Candidatus Kaiseribacteriota</taxon>
    </lineage>
</organism>
<proteinExistence type="predicted"/>
<dbReference type="GO" id="GO:0003677">
    <property type="term" value="F:DNA binding"/>
    <property type="evidence" value="ECO:0007669"/>
    <property type="project" value="UniProtKB-UniRule"/>
</dbReference>
<dbReference type="SUPFAM" id="SSF46894">
    <property type="entry name" value="C-terminal effector domain of the bipartite response regulators"/>
    <property type="match status" value="1"/>
</dbReference>
<feature type="domain" description="OmpR/PhoB-type" evidence="3">
    <location>
        <begin position="13"/>
        <end position="120"/>
    </location>
</feature>
<evidence type="ECO:0000313" key="5">
    <source>
        <dbReference type="Proteomes" id="UP000177968"/>
    </source>
</evidence>
<dbReference type="Proteomes" id="UP000177968">
    <property type="component" value="Unassembled WGS sequence"/>
</dbReference>
<gene>
    <name evidence="4" type="ORF">A3H15_00055</name>
</gene>
<dbReference type="GO" id="GO:0006355">
    <property type="term" value="P:regulation of DNA-templated transcription"/>
    <property type="evidence" value="ECO:0007669"/>
    <property type="project" value="InterPro"/>
</dbReference>
<dbReference type="InterPro" id="IPR001867">
    <property type="entry name" value="OmpR/PhoB-type_DNA-bd"/>
</dbReference>
<evidence type="ECO:0000259" key="3">
    <source>
        <dbReference type="PROSITE" id="PS51755"/>
    </source>
</evidence>
<dbReference type="AlphaFoldDB" id="A0A1F6FPV9"/>
<dbReference type="Gene3D" id="1.10.10.10">
    <property type="entry name" value="Winged helix-like DNA-binding domain superfamily/Winged helix DNA-binding domain"/>
    <property type="match status" value="1"/>
</dbReference>
<protein>
    <recommendedName>
        <fullName evidence="3">OmpR/PhoB-type domain-containing protein</fullName>
    </recommendedName>
</protein>
<dbReference type="GO" id="GO:0000160">
    <property type="term" value="P:phosphorelay signal transduction system"/>
    <property type="evidence" value="ECO:0007669"/>
    <property type="project" value="InterPro"/>
</dbReference>
<feature type="DNA-binding region" description="OmpR/PhoB-type" evidence="2">
    <location>
        <begin position="13"/>
        <end position="120"/>
    </location>
</feature>
<keyword evidence="1 2" id="KW-0238">DNA-binding</keyword>
<sequence>MNMSSESFPSRSSESIENPFGEIRLAQDNKRSFSIEGNSEVIHLAPQEFRLLMILKKARGTLVDTDSIESFFYGEQEGDLPLSDVVNTIASRLRLKLQVASSGRFGIYTPGPKLGYQLTDTQRTELKSTVTRRGKHF</sequence>